<evidence type="ECO:0000313" key="6">
    <source>
        <dbReference type="Proteomes" id="UP000033035"/>
    </source>
</evidence>
<dbReference type="PROSITE" id="PS00894">
    <property type="entry name" value="HTH_DEOR_1"/>
    <property type="match status" value="1"/>
</dbReference>
<proteinExistence type="predicted"/>
<dbReference type="GO" id="GO:0003700">
    <property type="term" value="F:DNA-binding transcription factor activity"/>
    <property type="evidence" value="ECO:0007669"/>
    <property type="project" value="InterPro"/>
</dbReference>
<dbReference type="InterPro" id="IPR036390">
    <property type="entry name" value="WH_DNA-bd_sf"/>
</dbReference>
<dbReference type="Gene3D" id="1.10.10.10">
    <property type="entry name" value="Winged helix-like DNA-binding domain superfamily/Winged helix DNA-binding domain"/>
    <property type="match status" value="1"/>
</dbReference>
<dbReference type="InterPro" id="IPR050313">
    <property type="entry name" value="Carb_Metab_HTH_regulators"/>
</dbReference>
<dbReference type="SMART" id="SM01134">
    <property type="entry name" value="DeoRC"/>
    <property type="match status" value="1"/>
</dbReference>
<keyword evidence="2" id="KW-0238">DNA-binding</keyword>
<dbReference type="PRINTS" id="PR00037">
    <property type="entry name" value="HTHLACR"/>
</dbReference>
<dbReference type="InterPro" id="IPR001034">
    <property type="entry name" value="DeoR_HTH"/>
</dbReference>
<dbReference type="Gene3D" id="3.40.50.1360">
    <property type="match status" value="1"/>
</dbReference>
<dbReference type="InterPro" id="IPR018356">
    <property type="entry name" value="Tscrpt_reg_HTH_DeoR_CS"/>
</dbReference>
<dbReference type="PROSITE" id="PS51000">
    <property type="entry name" value="HTH_DEOR_2"/>
    <property type="match status" value="1"/>
</dbReference>
<evidence type="ECO:0000256" key="2">
    <source>
        <dbReference type="ARBA" id="ARBA00023125"/>
    </source>
</evidence>
<comment type="caution">
    <text evidence="5">The sequence shown here is derived from an EMBL/GenBank/DDBJ whole genome shotgun (WGS) entry which is preliminary data.</text>
</comment>
<gene>
    <name evidence="5" type="ORF">HMPREF1536_00841</name>
</gene>
<dbReference type="HOGENOM" id="CLU_060699_3_1_10"/>
<dbReference type="PATRIC" id="fig|1203610.3.peg.865"/>
<reference evidence="5 6" key="1">
    <citation type="submission" date="2013-04" db="EMBL/GenBank/DDBJ databases">
        <title>The Genome Sequence of Parabacteroides gordonii DSM 23371.</title>
        <authorList>
            <consortium name="The Broad Institute Genomics Platform"/>
            <person name="Earl A."/>
            <person name="Ward D."/>
            <person name="Feldgarden M."/>
            <person name="Gevers D."/>
            <person name="Martens E."/>
            <person name="Sakamoto M."/>
            <person name="Benno Y."/>
            <person name="Suzuki N."/>
            <person name="Matsunaga N."/>
            <person name="Koshihara K."/>
            <person name="Seki M."/>
            <person name="Komiya H."/>
            <person name="Walker B."/>
            <person name="Young S."/>
            <person name="Zeng Q."/>
            <person name="Gargeya S."/>
            <person name="Fitzgerald M."/>
            <person name="Haas B."/>
            <person name="Abouelleil A."/>
            <person name="Allen A.W."/>
            <person name="Alvarado L."/>
            <person name="Arachchi H.M."/>
            <person name="Berlin A.M."/>
            <person name="Chapman S.B."/>
            <person name="Gainer-Dewar J."/>
            <person name="Goldberg J."/>
            <person name="Griggs A."/>
            <person name="Gujja S."/>
            <person name="Hansen M."/>
            <person name="Howarth C."/>
            <person name="Imamovic A."/>
            <person name="Ireland A."/>
            <person name="Larimer J."/>
            <person name="McCowan C."/>
            <person name="Murphy C."/>
            <person name="Pearson M."/>
            <person name="Poon T.W."/>
            <person name="Priest M."/>
            <person name="Roberts A."/>
            <person name="Saif S."/>
            <person name="Shea T."/>
            <person name="Sisk P."/>
            <person name="Sykes S."/>
            <person name="Wortman J."/>
            <person name="Nusbaum C."/>
            <person name="Birren B."/>
        </authorList>
    </citation>
    <scope>NUCLEOTIDE SEQUENCE [LARGE SCALE GENOMIC DNA]</scope>
    <source>
        <strain evidence="5 6">MS-1</strain>
    </source>
</reference>
<dbReference type="STRING" id="1203610.HMPREF1536_00841"/>
<evidence type="ECO:0000259" key="4">
    <source>
        <dbReference type="PROSITE" id="PS51000"/>
    </source>
</evidence>
<dbReference type="AlphaFoldDB" id="A0A0F5JNE0"/>
<dbReference type="GO" id="GO:0003677">
    <property type="term" value="F:DNA binding"/>
    <property type="evidence" value="ECO:0007669"/>
    <property type="project" value="UniProtKB-KW"/>
</dbReference>
<evidence type="ECO:0000256" key="1">
    <source>
        <dbReference type="ARBA" id="ARBA00023015"/>
    </source>
</evidence>
<dbReference type="SUPFAM" id="SSF100950">
    <property type="entry name" value="NagB/RpiA/CoA transferase-like"/>
    <property type="match status" value="1"/>
</dbReference>
<dbReference type="InterPro" id="IPR037171">
    <property type="entry name" value="NagB/RpiA_transferase-like"/>
</dbReference>
<dbReference type="PANTHER" id="PTHR30363:SF44">
    <property type="entry name" value="AGA OPERON TRANSCRIPTIONAL REPRESSOR-RELATED"/>
    <property type="match status" value="1"/>
</dbReference>
<evidence type="ECO:0000313" key="5">
    <source>
        <dbReference type="EMBL" id="KKB59298.1"/>
    </source>
</evidence>
<dbReference type="SMART" id="SM00420">
    <property type="entry name" value="HTH_DEOR"/>
    <property type="match status" value="1"/>
</dbReference>
<dbReference type="RefSeq" id="WP_044191724.1">
    <property type="nucleotide sequence ID" value="NZ_AUAE01000011.1"/>
</dbReference>
<evidence type="ECO:0000256" key="3">
    <source>
        <dbReference type="ARBA" id="ARBA00023163"/>
    </source>
</evidence>
<dbReference type="Pfam" id="PF08220">
    <property type="entry name" value="HTH_DeoR"/>
    <property type="match status" value="1"/>
</dbReference>
<keyword evidence="1" id="KW-0805">Transcription regulation</keyword>
<dbReference type="PANTHER" id="PTHR30363">
    <property type="entry name" value="HTH-TYPE TRANSCRIPTIONAL REGULATOR SRLR-RELATED"/>
    <property type="match status" value="1"/>
</dbReference>
<accession>A0A0F5JNE0</accession>
<dbReference type="Pfam" id="PF00455">
    <property type="entry name" value="DeoRC"/>
    <property type="match status" value="1"/>
</dbReference>
<feature type="domain" description="HTH deoR-type" evidence="4">
    <location>
        <begin position="7"/>
        <end position="62"/>
    </location>
</feature>
<dbReference type="InterPro" id="IPR036388">
    <property type="entry name" value="WH-like_DNA-bd_sf"/>
</dbReference>
<organism evidence="5 6">
    <name type="scientific">Parabacteroides gordonii MS-1 = DSM 23371</name>
    <dbReference type="NCBI Taxonomy" id="1203610"/>
    <lineage>
        <taxon>Bacteria</taxon>
        <taxon>Pseudomonadati</taxon>
        <taxon>Bacteroidota</taxon>
        <taxon>Bacteroidia</taxon>
        <taxon>Bacteroidales</taxon>
        <taxon>Tannerellaceae</taxon>
        <taxon>Parabacteroides</taxon>
    </lineage>
</organism>
<name>A0A0F5JNE0_9BACT</name>
<dbReference type="EMBL" id="AQHW01000005">
    <property type="protein sequence ID" value="KKB59298.1"/>
    <property type="molecule type" value="Genomic_DNA"/>
</dbReference>
<sequence length="266" mass="29858">MKSIGSAKERRATILQDLNENPEISIESMCKKFNVSEVTIRKDLNILHERNLLLRTRGGAIRLPNTNGKNNETSLKLKGLYNFKEKLAIGKFAASLIRDGETILLDSGTTTFEIAKNLHHLKHLTVITNALDTAIELLKYKRFNVILLGGHLREVSHSTVGPLAESNLKVFYCDKLFLGVDSFNIEFGLSTHDIEEANINQTMFSMSKEVIAVLDSSKFNKRNFVFIAPVNKIHTVVTDNNIPSNIKTQIKSMNIALYTVEPFSIP</sequence>
<dbReference type="SUPFAM" id="SSF46785">
    <property type="entry name" value="Winged helix' DNA-binding domain"/>
    <property type="match status" value="1"/>
</dbReference>
<keyword evidence="6" id="KW-1185">Reference proteome</keyword>
<dbReference type="InterPro" id="IPR014036">
    <property type="entry name" value="DeoR-like_C"/>
</dbReference>
<keyword evidence="3" id="KW-0804">Transcription</keyword>
<dbReference type="Proteomes" id="UP000033035">
    <property type="component" value="Unassembled WGS sequence"/>
</dbReference>
<protein>
    <recommendedName>
        <fullName evidence="4">HTH deoR-type domain-containing protein</fullName>
    </recommendedName>
</protein>